<organism evidence="12 13">
    <name type="scientific">Albula goreensis</name>
    <dbReference type="NCBI Taxonomy" id="1534307"/>
    <lineage>
        <taxon>Eukaryota</taxon>
        <taxon>Metazoa</taxon>
        <taxon>Chordata</taxon>
        <taxon>Craniata</taxon>
        <taxon>Vertebrata</taxon>
        <taxon>Euteleostomi</taxon>
        <taxon>Actinopterygii</taxon>
        <taxon>Neopterygii</taxon>
        <taxon>Teleostei</taxon>
        <taxon>Albuliformes</taxon>
        <taxon>Albulidae</taxon>
        <taxon>Albula</taxon>
    </lineage>
</organism>
<keyword evidence="7" id="KW-0720">Serine protease</keyword>
<dbReference type="FunFam" id="2.140.10.30:FF:000002">
    <property type="entry name" value="Dipeptidyl peptidase 8-like isoform"/>
    <property type="match status" value="1"/>
</dbReference>
<evidence type="ECO:0000256" key="4">
    <source>
        <dbReference type="ARBA" id="ARBA00022438"/>
    </source>
</evidence>
<dbReference type="EMBL" id="JAERUA010000015">
    <property type="protein sequence ID" value="KAI1889535.1"/>
    <property type="molecule type" value="Genomic_DNA"/>
</dbReference>
<comment type="similarity">
    <text evidence="2">Belongs to the peptidase S9B family. DPPIV subfamily.</text>
</comment>
<dbReference type="FunFam" id="3.40.50.1820:FF:000016">
    <property type="entry name" value="Dipeptidyl peptidase 8-like isoform"/>
    <property type="match status" value="1"/>
</dbReference>
<evidence type="ECO:0000313" key="13">
    <source>
        <dbReference type="Proteomes" id="UP000829720"/>
    </source>
</evidence>
<evidence type="ECO:0000256" key="7">
    <source>
        <dbReference type="ARBA" id="ARBA00022825"/>
    </source>
</evidence>
<evidence type="ECO:0000259" key="9">
    <source>
        <dbReference type="Pfam" id="PF00326"/>
    </source>
</evidence>
<protein>
    <recommendedName>
        <fullName evidence="3">dipeptidyl-peptidase IV</fullName>
        <ecNumber evidence="3">3.4.14.5</ecNumber>
    </recommendedName>
</protein>
<dbReference type="GO" id="GO:0006508">
    <property type="term" value="P:proteolysis"/>
    <property type="evidence" value="ECO:0007669"/>
    <property type="project" value="UniProtKB-KW"/>
</dbReference>
<comment type="catalytic activity">
    <reaction evidence="1">
        <text>Release of an N-terminal dipeptide, Xaa-Yaa-|-Zaa-, from a polypeptide, preferentially when Yaa is Pro, provided Zaa is neither Pro nor hydroxyproline.</text>
        <dbReference type="EC" id="3.4.14.5"/>
    </reaction>
</comment>
<keyword evidence="5" id="KW-0645">Protease</keyword>
<feature type="domain" description="Peptidase S9 prolyl oligopeptidase catalytic" evidence="9">
    <location>
        <begin position="707"/>
        <end position="909"/>
    </location>
</feature>
<dbReference type="Gene3D" id="3.40.50.1820">
    <property type="entry name" value="alpha/beta hydrolase"/>
    <property type="match status" value="1"/>
</dbReference>
<dbReference type="Pfam" id="PF00930">
    <property type="entry name" value="DPPIV_N"/>
    <property type="match status" value="1"/>
</dbReference>
<evidence type="ECO:0000256" key="8">
    <source>
        <dbReference type="SAM" id="MobiDB-lite"/>
    </source>
</evidence>
<feature type="domain" description="Dipeptidyl peptidase 8 /9 ,N-terminal" evidence="11">
    <location>
        <begin position="61"/>
        <end position="186"/>
    </location>
</feature>
<evidence type="ECO:0000256" key="2">
    <source>
        <dbReference type="ARBA" id="ARBA00010036"/>
    </source>
</evidence>
<name>A0A8T3D420_9TELE</name>
<dbReference type="AlphaFoldDB" id="A0A8T3D420"/>
<dbReference type="GO" id="GO:0008236">
    <property type="term" value="F:serine-type peptidase activity"/>
    <property type="evidence" value="ECO:0007669"/>
    <property type="project" value="UniProtKB-KW"/>
</dbReference>
<dbReference type="GO" id="GO:0008239">
    <property type="term" value="F:dipeptidyl-peptidase activity"/>
    <property type="evidence" value="ECO:0007669"/>
    <property type="project" value="UniProtKB-EC"/>
</dbReference>
<evidence type="ECO:0000259" key="11">
    <source>
        <dbReference type="Pfam" id="PF19520"/>
    </source>
</evidence>
<dbReference type="EC" id="3.4.14.5" evidence="3"/>
<accession>A0A8T3D420</accession>
<comment type="caution">
    <text evidence="12">The sequence shown here is derived from an EMBL/GenBank/DDBJ whole genome shotgun (WGS) entry which is preliminary data.</text>
</comment>
<evidence type="ECO:0000259" key="10">
    <source>
        <dbReference type="Pfam" id="PF00930"/>
    </source>
</evidence>
<dbReference type="InterPro" id="IPR002469">
    <property type="entry name" value="Peptidase_S9B_N"/>
</dbReference>
<dbReference type="InterPro" id="IPR029058">
    <property type="entry name" value="AB_hydrolase_fold"/>
</dbReference>
<evidence type="ECO:0000313" key="12">
    <source>
        <dbReference type="EMBL" id="KAI1889535.1"/>
    </source>
</evidence>
<dbReference type="PANTHER" id="PTHR11731">
    <property type="entry name" value="PROTEASE FAMILY S9B,C DIPEPTIDYL-PEPTIDASE IV-RELATED"/>
    <property type="match status" value="1"/>
</dbReference>
<dbReference type="InterPro" id="IPR001375">
    <property type="entry name" value="Peptidase_S9_cat"/>
</dbReference>
<evidence type="ECO:0000256" key="5">
    <source>
        <dbReference type="ARBA" id="ARBA00022670"/>
    </source>
</evidence>
<gene>
    <name evidence="12" type="ORF">AGOR_G00163870</name>
</gene>
<dbReference type="InterPro" id="IPR050278">
    <property type="entry name" value="Serine_Prot_S9B/DPPIV"/>
</dbReference>
<keyword evidence="6" id="KW-0378">Hydrolase</keyword>
<keyword evidence="13" id="KW-1185">Reference proteome</keyword>
<dbReference type="SUPFAM" id="SSF53474">
    <property type="entry name" value="alpha/beta-Hydrolases"/>
    <property type="match status" value="1"/>
</dbReference>
<evidence type="ECO:0000256" key="3">
    <source>
        <dbReference type="ARBA" id="ARBA00012062"/>
    </source>
</evidence>
<dbReference type="Pfam" id="PF00326">
    <property type="entry name" value="Peptidase_S9"/>
    <property type="match status" value="1"/>
</dbReference>
<proteinExistence type="inferred from homology"/>
<evidence type="ECO:0000256" key="6">
    <source>
        <dbReference type="ARBA" id="ARBA00022801"/>
    </source>
</evidence>
<feature type="region of interest" description="Disordered" evidence="8">
    <location>
        <begin position="48"/>
        <end position="70"/>
    </location>
</feature>
<dbReference type="InterPro" id="IPR045785">
    <property type="entry name" value="Dpp_8/9_N"/>
</dbReference>
<dbReference type="GO" id="GO:0004177">
    <property type="term" value="F:aminopeptidase activity"/>
    <property type="evidence" value="ECO:0007669"/>
    <property type="project" value="UniProtKB-KW"/>
</dbReference>
<keyword evidence="4" id="KW-0031">Aminopeptidase</keyword>
<dbReference type="SUPFAM" id="SSF82171">
    <property type="entry name" value="DPP6 N-terminal domain-like"/>
    <property type="match status" value="1"/>
</dbReference>
<feature type="domain" description="Dipeptidylpeptidase IV N-terminal" evidence="10">
    <location>
        <begin position="199"/>
        <end position="614"/>
    </location>
</feature>
<dbReference type="PANTHER" id="PTHR11731:SF98">
    <property type="entry name" value="DIPEPTIDYL PEPTIDASE 8"/>
    <property type="match status" value="1"/>
</dbReference>
<dbReference type="OrthoDB" id="16520at2759"/>
<sequence>MSTTINQTELRKRRVCSYCTVELNCLNQHKTVVMAAAAVDLDWDDDEDSYLPASPKKQPDSEQLAKSQESEGMQKFFVERQSWSDLRKMLAETRRFQSHLVAKPPHEFHFVARNDLDGPHSHRVYYLAMTSDSRENSLYYSEIPKKINKNALLFLSWRPLLQHFQSHDYGEYYQEDELLRERKRIGTQGIVTFDLDRASGTFLFQAGGSVYTVKDGGSQGFTKQPLKPVKVPTSCPNIRMDPKLCPVDPSWFCFIHSCDIWIGNLESGEERRLTFAHKGLSSLELDPRSAGVATFLLQEEFDRYTGYWWCPVAVDEEDGCRTLRVFYEENDESEVEIINVTSPLLETRMTEAFRYPRAGTGNPKSTLKMCDIRVSTDGKVVSVVDKKLVQPMEVLFPGTEYITRAGWTSEGRYAWALLLNRAQTRQQLVLLPPALFVPVDETGDAAGQPTLEPGTPTPYIIYQENTDIWINTHDILHILPQTDDSQISVIVASELHTGFRHLYRVTALLQASWDHGDGTAGDFLCPVKEQVALTWGEWEVLGRHGSNIKVDEERGLLFFEGTRDSPLEHHLYVTSWVRPAEPHRITEAGYSHTCFISQLMDMYMTRFSNETTPPCVHLWKLSLEEREPDKLQGEFWASQMEYPACDPDYIPPEMFSFENQSGHTLHGMLYRPQDLLPGRKYPVVVYVYGGPQVQLVNRRFKGLKYMRLHTLASLGYAVVVIDNCGSCHRGLAFEGTLKNRMGQVEIQDQVEGLEYLSSRYTFLDMERVAIHGWSYGGFLSLMGLLQRPDIFKVAVAGAPVTMWTFYDTGYTERYIGHPEQNQDSYQLGSIAVQAHLFPSEPGRLLLLHGVLDENVHFTHTSMLLSQLIRTGKPYHLQLYPQERHSIRQPESGEHYELHLLHHLQENLGAQSAPINHPS</sequence>
<dbReference type="Pfam" id="PF19520">
    <property type="entry name" value="Dpp_8_9_N"/>
    <property type="match status" value="1"/>
</dbReference>
<dbReference type="Proteomes" id="UP000829720">
    <property type="component" value="Unassembled WGS sequence"/>
</dbReference>
<evidence type="ECO:0000256" key="1">
    <source>
        <dbReference type="ARBA" id="ARBA00001257"/>
    </source>
</evidence>
<dbReference type="Gene3D" id="2.140.10.30">
    <property type="entry name" value="Dipeptidylpeptidase IV, N-terminal domain"/>
    <property type="match status" value="1"/>
</dbReference>
<reference evidence="12" key="1">
    <citation type="submission" date="2021-01" db="EMBL/GenBank/DDBJ databases">
        <authorList>
            <person name="Zahm M."/>
            <person name="Roques C."/>
            <person name="Cabau C."/>
            <person name="Klopp C."/>
            <person name="Donnadieu C."/>
            <person name="Jouanno E."/>
            <person name="Lampietro C."/>
            <person name="Louis A."/>
            <person name="Herpin A."/>
            <person name="Echchiki A."/>
            <person name="Berthelot C."/>
            <person name="Parey E."/>
            <person name="Roest-Crollius H."/>
            <person name="Braasch I."/>
            <person name="Postlethwait J."/>
            <person name="Bobe J."/>
            <person name="Montfort J."/>
            <person name="Bouchez O."/>
            <person name="Begum T."/>
            <person name="Mejri S."/>
            <person name="Adams A."/>
            <person name="Chen W.-J."/>
            <person name="Guiguen Y."/>
        </authorList>
    </citation>
    <scope>NUCLEOTIDE SEQUENCE</scope>
    <source>
        <tissue evidence="12">Blood</tissue>
    </source>
</reference>